<accession>A0ABS5QM11</accession>
<dbReference type="Gene3D" id="3.30.230.10">
    <property type="match status" value="1"/>
</dbReference>
<dbReference type="Pfam" id="PF00825">
    <property type="entry name" value="Ribonuclease_P"/>
    <property type="match status" value="1"/>
</dbReference>
<evidence type="ECO:0000256" key="4">
    <source>
        <dbReference type="ARBA" id="ARBA00022801"/>
    </source>
</evidence>
<name>A0ABS5QM11_9BACT</name>
<evidence type="ECO:0000256" key="5">
    <source>
        <dbReference type="ARBA" id="ARBA00022884"/>
    </source>
</evidence>
<dbReference type="InterPro" id="IPR020568">
    <property type="entry name" value="Ribosomal_Su5_D2-typ_SF"/>
</dbReference>
<reference evidence="6 7" key="1">
    <citation type="journal article" date="2021" name="Nat. Commun.">
        <title>Reductive evolution and unique predatory mode in the CPR bacterium Vampirococcus lugosii.</title>
        <authorList>
            <person name="Moreira D."/>
            <person name="Zivanovic Y."/>
            <person name="Lopez-Archilla A.I."/>
            <person name="Iniesto M."/>
            <person name="Lopez-Garcia P."/>
        </authorList>
    </citation>
    <scope>NUCLEOTIDE SEQUENCE [LARGE SCALE GENOMIC DNA]</scope>
    <source>
        <strain evidence="6">Chiprana</strain>
    </source>
</reference>
<keyword evidence="2" id="KW-0540">Nuclease</keyword>
<gene>
    <name evidence="6" type="ORF">VAMP_211n36</name>
</gene>
<dbReference type="SUPFAM" id="SSF54211">
    <property type="entry name" value="Ribosomal protein S5 domain 2-like"/>
    <property type="match status" value="1"/>
</dbReference>
<keyword evidence="4" id="KW-0378">Hydrolase</keyword>
<comment type="caution">
    <text evidence="6">The sequence shown here is derived from an EMBL/GenBank/DDBJ whole genome shotgun (WGS) entry which is preliminary data.</text>
</comment>
<dbReference type="InterPro" id="IPR000100">
    <property type="entry name" value="RNase_P"/>
</dbReference>
<keyword evidence="5" id="KW-0694">RNA-binding</keyword>
<dbReference type="RefSeq" id="WP_213349629.1">
    <property type="nucleotide sequence ID" value="NZ_JAEDAM010000059.1"/>
</dbReference>
<keyword evidence="3" id="KW-0255">Endonuclease</keyword>
<dbReference type="Proteomes" id="UP000680365">
    <property type="component" value="Unassembled WGS sequence"/>
</dbReference>
<protein>
    <submittedName>
        <fullName evidence="6">Ribonuclease P</fullName>
    </submittedName>
</protein>
<keyword evidence="1" id="KW-0819">tRNA processing</keyword>
<evidence type="ECO:0000256" key="1">
    <source>
        <dbReference type="ARBA" id="ARBA00022694"/>
    </source>
</evidence>
<dbReference type="InterPro" id="IPR014721">
    <property type="entry name" value="Ribsml_uS5_D2-typ_fold_subgr"/>
</dbReference>
<dbReference type="EMBL" id="JAEDAM010000059">
    <property type="protein sequence ID" value="MBS8122237.1"/>
    <property type="molecule type" value="Genomic_DNA"/>
</dbReference>
<evidence type="ECO:0000256" key="3">
    <source>
        <dbReference type="ARBA" id="ARBA00022759"/>
    </source>
</evidence>
<evidence type="ECO:0000313" key="7">
    <source>
        <dbReference type="Proteomes" id="UP000680365"/>
    </source>
</evidence>
<evidence type="ECO:0000256" key="2">
    <source>
        <dbReference type="ARBA" id="ARBA00022722"/>
    </source>
</evidence>
<proteinExistence type="predicted"/>
<keyword evidence="7" id="KW-1185">Reference proteome</keyword>
<sequence>MLKKINRLNRKDINFLFRNQNIIYGKYFSFFYYKQYPNRKYNQFSIQVPTKLSKLAVDRNYIKRILMHYIRENSYDINKFGDKYYKIFVIFNKKYIPEFKKKIETKEKKVIYKTIIENFRFSFNNINIKLGNK</sequence>
<evidence type="ECO:0000313" key="6">
    <source>
        <dbReference type="EMBL" id="MBS8122237.1"/>
    </source>
</evidence>
<organism evidence="6 7">
    <name type="scientific">Candidatus Vampirococcus lugosii</name>
    <dbReference type="NCBI Taxonomy" id="2789015"/>
    <lineage>
        <taxon>Bacteria</taxon>
        <taxon>Candidatus Absconditibacteriota</taxon>
        <taxon>Vampirococcus</taxon>
    </lineage>
</organism>